<dbReference type="InterPro" id="IPR030843">
    <property type="entry name" value="PAN2"/>
</dbReference>
<dbReference type="PANTHER" id="PTHR15728:SF0">
    <property type="entry name" value="PAN2-PAN3 DEADENYLATION COMPLEX CATALYTIC SUBUNIT PAN2"/>
    <property type="match status" value="1"/>
</dbReference>
<dbReference type="PROSITE" id="PS50235">
    <property type="entry name" value="USP_3"/>
    <property type="match status" value="1"/>
</dbReference>
<comment type="domain">
    <text evidence="9">The linker, or PAN3 interaction domain (PID), between the WD40 repeats and the pseudo-UCH domain mediates interaction with PAN3.</text>
</comment>
<evidence type="ECO:0000256" key="7">
    <source>
        <dbReference type="ARBA" id="ARBA00022801"/>
    </source>
</evidence>
<dbReference type="InterPro" id="IPR050785">
    <property type="entry name" value="PAN2-PAN3_catalytic_subunit"/>
</dbReference>
<dbReference type="SUPFAM" id="SSF53098">
    <property type="entry name" value="Ribonuclease H-like"/>
    <property type="match status" value="1"/>
</dbReference>
<feature type="binding site" evidence="9">
    <location>
        <position position="915"/>
    </location>
    <ligand>
        <name>a divalent metal cation</name>
        <dbReference type="ChEBI" id="CHEBI:60240"/>
        <note>catalytic</note>
    </ligand>
</feature>
<comment type="function">
    <text evidence="9">Catalytic subunit of the poly(A)-nuclease (PAN) deadenylation complex, one of two cytoplasmic mRNA deadenylases involved in mRNA turnover. PAN specifically shortens poly(A) tails of RNA and the activity is stimulated by poly(A)-binding protein PAB1. PAN deadenylation is followed by rapid degradation of the shortened mRNA tails by the CCR4-NOT complex. Deadenylated mRNAs are then degraded by two alternative mechanisms, namely exosome-mediated 3'-5' exonucleolytic degradation, or deadenlyation-dependent mRNA decaping and subsequent 5'-3' exonucleolytic degradation by XRN1. May also be involved in post-transcriptional maturation of mRNA poly(A) tails.</text>
</comment>
<dbReference type="HAMAP" id="MF_03182">
    <property type="entry name" value="PAN2"/>
    <property type="match status" value="1"/>
</dbReference>
<organism evidence="12 13">
    <name type="scientific">Bifiguratus adelaidae</name>
    <dbReference type="NCBI Taxonomy" id="1938954"/>
    <lineage>
        <taxon>Eukaryota</taxon>
        <taxon>Fungi</taxon>
        <taxon>Fungi incertae sedis</taxon>
        <taxon>Mucoromycota</taxon>
        <taxon>Mucoromycotina</taxon>
        <taxon>Endogonomycetes</taxon>
        <taxon>Endogonales</taxon>
        <taxon>Endogonales incertae sedis</taxon>
        <taxon>Bifiguratus</taxon>
    </lineage>
</organism>
<dbReference type="EMBL" id="MVBO01000009">
    <property type="protein sequence ID" value="OZJ05811.1"/>
    <property type="molecule type" value="Genomic_DNA"/>
</dbReference>
<dbReference type="InterPro" id="IPR038765">
    <property type="entry name" value="Papain-like_cys_pep_sf"/>
</dbReference>
<dbReference type="InterPro" id="IPR036322">
    <property type="entry name" value="WD40_repeat_dom_sf"/>
</dbReference>
<proteinExistence type="inferred from homology"/>
<evidence type="ECO:0000256" key="5">
    <source>
        <dbReference type="ARBA" id="ARBA00022722"/>
    </source>
</evidence>
<keyword evidence="8 9" id="KW-0269">Exonuclease</keyword>
<comment type="catalytic activity">
    <reaction evidence="9">
        <text>Exonucleolytic cleavage of poly(A) to 5'-AMP.</text>
        <dbReference type="EC" id="3.1.13.4"/>
    </reaction>
</comment>
<evidence type="ECO:0000259" key="11">
    <source>
        <dbReference type="PROSITE" id="PS50235"/>
    </source>
</evidence>
<dbReference type="InterPro" id="IPR048841">
    <property type="entry name" value="PAN2_N"/>
</dbReference>
<dbReference type="InterPro" id="IPR028881">
    <property type="entry name" value="PAN2_UCH_dom"/>
</dbReference>
<feature type="compositionally biased region" description="Acidic residues" evidence="10">
    <location>
        <begin position="437"/>
        <end position="452"/>
    </location>
</feature>
<keyword evidence="5 9" id="KW-0540">Nuclease</keyword>
<evidence type="ECO:0000256" key="2">
    <source>
        <dbReference type="ARBA" id="ARBA00022490"/>
    </source>
</evidence>
<dbReference type="InterPro" id="IPR015943">
    <property type="entry name" value="WD40/YVTN_repeat-like_dom_sf"/>
</dbReference>
<dbReference type="InterPro" id="IPR012337">
    <property type="entry name" value="RNaseH-like_sf"/>
</dbReference>
<dbReference type="Pfam" id="PF13423">
    <property type="entry name" value="UCH_1"/>
    <property type="match status" value="1"/>
</dbReference>
<keyword evidence="4 9" id="KW-0507">mRNA processing</keyword>
<dbReference type="SUPFAM" id="SSF54001">
    <property type="entry name" value="Cysteine proteinases"/>
    <property type="match status" value="1"/>
</dbReference>
<dbReference type="AlphaFoldDB" id="A0A261Y5D6"/>
<feature type="binding site" evidence="9">
    <location>
        <position position="1024"/>
    </location>
    <ligand>
        <name>a divalent metal cation</name>
        <dbReference type="ChEBI" id="CHEBI:60240"/>
        <note>catalytic</note>
    </ligand>
</feature>
<protein>
    <recommendedName>
        <fullName evidence="9">PAN2-PAN3 deadenylation complex catalytic subunit PAN2</fullName>
        <ecNumber evidence="9">3.1.13.4</ecNumber>
    </recommendedName>
    <alternativeName>
        <fullName evidence="9">PAB1P-dependent poly(A)-specific ribonuclease</fullName>
    </alternativeName>
    <alternativeName>
        <fullName evidence="9">Poly(A)-nuclease deadenylation complex subunit 2</fullName>
        <shortName evidence="9">PAN deadenylation complex subunit 2</shortName>
    </alternativeName>
</protein>
<dbReference type="GO" id="GO:0004535">
    <property type="term" value="F:poly(A)-specific ribonuclease activity"/>
    <property type="evidence" value="ECO:0007669"/>
    <property type="project" value="UniProtKB-UniRule"/>
</dbReference>
<dbReference type="EC" id="3.1.13.4" evidence="9"/>
<dbReference type="InterPro" id="IPR028889">
    <property type="entry name" value="USP"/>
</dbReference>
<comment type="subunit">
    <text evidence="9">Forms a heterotrimer with an asymmetric homodimer of the regulatory subunit PAN3 to form the poly(A)-nuclease (PAN) deadenylation complex.</text>
</comment>
<dbReference type="InterPro" id="IPR013520">
    <property type="entry name" value="Ribonucl_H"/>
</dbReference>
<gene>
    <name evidence="9" type="primary">PAN2</name>
    <name evidence="12" type="ORF">BZG36_00878</name>
</gene>
<evidence type="ECO:0000256" key="10">
    <source>
        <dbReference type="SAM" id="MobiDB-lite"/>
    </source>
</evidence>
<comment type="cofactor">
    <cofactor evidence="9">
        <name>a divalent metal cation</name>
        <dbReference type="ChEBI" id="CHEBI:60240"/>
    </cofactor>
    <text evidence="9">Binds 2 metal cations per subunit in the catalytic exonuclease domain.</text>
</comment>
<comment type="domain">
    <text evidence="9">Contains a pseudo-UCH domain. This ubiquitin C-terminal hydrolase (UCH)-like or ubiquitin specific protease (USP)-like domain is predicted to be catalytically inactive because it lacks the active site catalytic triad characteristic of thiol proteases, with residues at the equivalent structural positions that are incompatible with catalysis, and it cannot bind ubiquitin. It functions as a structural scaffold for intra- and intermolecular interactions in the complex.</text>
</comment>
<feature type="binding site" evidence="9">
    <location>
        <position position="1077"/>
    </location>
    <ligand>
        <name>a divalent metal cation</name>
        <dbReference type="ChEBI" id="CHEBI:60240"/>
        <note>catalytic</note>
    </ligand>
</feature>
<comment type="activity regulation">
    <text evidence="9">Positively regulated by the regulatory subunit PAN3.</text>
</comment>
<feature type="region of interest" description="Disordered" evidence="10">
    <location>
        <begin position="428"/>
        <end position="453"/>
    </location>
</feature>
<evidence type="ECO:0000313" key="13">
    <source>
        <dbReference type="Proteomes" id="UP000242875"/>
    </source>
</evidence>
<dbReference type="InterPro" id="IPR036397">
    <property type="entry name" value="RNaseH_sf"/>
</dbReference>
<keyword evidence="7 9" id="KW-0378">Hydrolase</keyword>
<dbReference type="Proteomes" id="UP000242875">
    <property type="component" value="Unassembled WGS sequence"/>
</dbReference>
<evidence type="ECO:0000256" key="4">
    <source>
        <dbReference type="ARBA" id="ARBA00022664"/>
    </source>
</evidence>
<dbReference type="PANTHER" id="PTHR15728">
    <property type="entry name" value="DEADENYLATION COMPLEX CATALYTIC SUBUNIT PAN2"/>
    <property type="match status" value="1"/>
</dbReference>
<dbReference type="FunFam" id="3.30.420.10:FF:000028">
    <property type="entry name" value="PAN2-PAN3 deadenylation complex catalytic subunit PAN2"/>
    <property type="match status" value="1"/>
</dbReference>
<sequence>MDSWNEVRRFCITDPSKPVGISAVKADTYHDLIWIADERGYVRSHVWPGLERYTAFRVGSAEPVRQIMVLDRGVIFLAESRVQMRSRRGLVLWSVEAQGNKKFYCMTSSFLPNSEILVGGLNGVIVINTIRGIVTKEQSDTQNVVIIRKASRTIICGDMNGEIVMLNQRTLQVEQRIFAHTGSLSDLDIAGDLLLTCGFSQRQGTMVIDPMVKVYDIRGAIRSLPPIPFPSGPVTFAQHPNLSTTIFIASQLGQFQLCDINAVIGMSNSGAGQHFYQTQTSAFLTVMDVSSSGELLIICDASGMVMLWSDRETPSLNPYSAPIELPDPPQPPPNVIVDDDTPLSAIGMPYYVEKLLSVWPPNMVFEVGQPPEELNPDILAKMKTVDFVGYAPYTSSKKRNQVSRTGKQVKKGLEVPKFRSEQARELLRGGNGGAVDDSGDMPEDMPEDDEDAIDHSQEDMPKWYRRVEIQYSRFGVEDFDFGFYNRTKFGGLETHIAHSYCNSLLQALHFTLPLRAIAKHHISTSCNKENCLCCELGFLFRMLEDCKGQNCQASNFLRAFSTIPQAGALGLFEPEVPDPTISYSLLIQHFNRFILEQLHQDSNNSTSNPKLLKDDAYMELASNTVPSPIQQVFGMRTANVSKCSRCGNLNERIVYPFVVDMTYPKLDSIPPKLGSSDKKRSFADVLGLSLHRESQTKAWCSKCQAYQPTTTKKVVQSLPLVLNINTNAQTPEQQSYWQGNIGGDTHDWLPKKILVRIVGDRIEVEELRQGEDANDTLGRSSTEEASAIYELTSSVIQVQQGKEVPHLVAQIRIPDQELESRDRSPWYIFNDFLVRRINEGEVTAINKPWKVPGVLYYTRCDASKIWNDEVLNTKLDPSILLDDISISKNMDPTAQVHEVLSPDELPKKGTLVAIDAEFVAMNQEETEYRSDGTKHLIRPSRLSLARVSVLRGDGEKEGVPFIDDYIATGEPVEDYLTEFSGIVAGDLDPNASKHTLVPLKVAYKKLRLLLDMGCIFVGHGLKKDFRIINIFVPPEQVIDTVDIYHIRNRQRKISLRFLAWYLLKEDIQKDTHDSIEDAATALAIYKKYQQFRMEGKFGQVLEDIYDAGRKANWLKNQ</sequence>
<keyword evidence="3" id="KW-0853">WD repeat</keyword>
<dbReference type="Gene3D" id="3.90.70.10">
    <property type="entry name" value="Cysteine proteinases"/>
    <property type="match status" value="1"/>
</dbReference>
<comment type="caution">
    <text evidence="12">The sequence shown here is derived from an EMBL/GenBank/DDBJ whole genome shotgun (WGS) entry which is preliminary data.</text>
</comment>
<keyword evidence="13" id="KW-1185">Reference proteome</keyword>
<dbReference type="GO" id="GO:0031251">
    <property type="term" value="C:PAN complex"/>
    <property type="evidence" value="ECO:0007669"/>
    <property type="project" value="UniProtKB-UniRule"/>
</dbReference>
<dbReference type="GO" id="GO:0003676">
    <property type="term" value="F:nucleic acid binding"/>
    <property type="evidence" value="ECO:0007669"/>
    <property type="project" value="InterPro"/>
</dbReference>
<comment type="caution">
    <text evidence="9">Lacks conserved residue(s) required for the propagation of feature annotation.</text>
</comment>
<evidence type="ECO:0000256" key="9">
    <source>
        <dbReference type="HAMAP-Rule" id="MF_03182"/>
    </source>
</evidence>
<comment type="similarity">
    <text evidence="9">Belongs to the peptidase C19 family. PAN2 subfamily.</text>
</comment>
<evidence type="ECO:0000256" key="8">
    <source>
        <dbReference type="ARBA" id="ARBA00022839"/>
    </source>
</evidence>
<dbReference type="GO" id="GO:0000932">
    <property type="term" value="C:P-body"/>
    <property type="evidence" value="ECO:0007669"/>
    <property type="project" value="TreeGrafter"/>
</dbReference>
<feature type="binding site" evidence="9">
    <location>
        <position position="917"/>
    </location>
    <ligand>
        <name>a divalent metal cation</name>
        <dbReference type="ChEBI" id="CHEBI:60240"/>
        <note>catalytic</note>
    </ligand>
</feature>
<dbReference type="GO" id="GO:0000289">
    <property type="term" value="P:nuclear-transcribed mRNA poly(A) tail shortening"/>
    <property type="evidence" value="ECO:0007669"/>
    <property type="project" value="UniProtKB-UniRule"/>
</dbReference>
<evidence type="ECO:0000256" key="1">
    <source>
        <dbReference type="ARBA" id="ARBA00004496"/>
    </source>
</evidence>
<accession>A0A261Y5D6</accession>
<dbReference type="Gene3D" id="3.30.420.10">
    <property type="entry name" value="Ribonuclease H-like superfamily/Ribonuclease H"/>
    <property type="match status" value="1"/>
</dbReference>
<dbReference type="SUPFAM" id="SSF50978">
    <property type="entry name" value="WD40 repeat-like"/>
    <property type="match status" value="1"/>
</dbReference>
<dbReference type="CDD" id="cd06143">
    <property type="entry name" value="PAN2_exo"/>
    <property type="match status" value="1"/>
</dbReference>
<comment type="subcellular location">
    <subcellularLocation>
        <location evidence="1 9">Cytoplasm</location>
    </subcellularLocation>
</comment>
<dbReference type="GO" id="GO:0006397">
    <property type="term" value="P:mRNA processing"/>
    <property type="evidence" value="ECO:0007669"/>
    <property type="project" value="UniProtKB-KW"/>
</dbReference>
<dbReference type="OrthoDB" id="16516at2759"/>
<reference evidence="12 13" key="1">
    <citation type="journal article" date="2017" name="Mycologia">
        <title>Bifiguratus adelaidae, gen. et sp. nov., a new member of Mucoromycotina in endophytic and soil-dwelling habitats.</title>
        <authorList>
            <person name="Torres-Cruz T.J."/>
            <person name="Billingsley Tobias T.L."/>
            <person name="Almatruk M."/>
            <person name="Hesse C."/>
            <person name="Kuske C.R."/>
            <person name="Desiro A."/>
            <person name="Benucci G.M."/>
            <person name="Bonito G."/>
            <person name="Stajich J.E."/>
            <person name="Dunlap C."/>
            <person name="Arnold A.E."/>
            <person name="Porras-Alfaro A."/>
        </authorList>
    </citation>
    <scope>NUCLEOTIDE SEQUENCE [LARGE SCALE GENOMIC DNA]</scope>
    <source>
        <strain evidence="12 13">AZ0501</strain>
    </source>
</reference>
<evidence type="ECO:0000313" key="12">
    <source>
        <dbReference type="EMBL" id="OZJ05811.1"/>
    </source>
</evidence>
<feature type="domain" description="USP" evidence="11">
    <location>
        <begin position="490"/>
        <end position="860"/>
    </location>
</feature>
<evidence type="ECO:0000256" key="3">
    <source>
        <dbReference type="ARBA" id="ARBA00022574"/>
    </source>
</evidence>
<dbReference type="Gene3D" id="2.130.10.10">
    <property type="entry name" value="YVTN repeat-like/Quinoprotein amine dehydrogenase"/>
    <property type="match status" value="1"/>
</dbReference>
<dbReference type="Pfam" id="PF20770">
    <property type="entry name" value="PAN2_N"/>
    <property type="match status" value="1"/>
</dbReference>
<name>A0A261Y5D6_9FUNG</name>
<keyword evidence="2 9" id="KW-0963">Cytoplasm</keyword>
<keyword evidence="6 9" id="KW-0479">Metal-binding</keyword>
<dbReference type="SMART" id="SM00479">
    <property type="entry name" value="EXOIII"/>
    <property type="match status" value="1"/>
</dbReference>
<dbReference type="GO" id="GO:0046872">
    <property type="term" value="F:metal ion binding"/>
    <property type="evidence" value="ECO:0007669"/>
    <property type="project" value="UniProtKB-KW"/>
</dbReference>
<dbReference type="Pfam" id="PF00929">
    <property type="entry name" value="RNase_T"/>
    <property type="match status" value="1"/>
</dbReference>
<evidence type="ECO:0000256" key="6">
    <source>
        <dbReference type="ARBA" id="ARBA00022723"/>
    </source>
</evidence>